<name>A0A9N9WK36_9NEOP</name>
<evidence type="ECO:0000313" key="9">
    <source>
        <dbReference type="EMBL" id="CAG9796342.1"/>
    </source>
</evidence>
<dbReference type="GO" id="GO:0040029">
    <property type="term" value="P:epigenetic regulation of gene expression"/>
    <property type="evidence" value="ECO:0007669"/>
    <property type="project" value="TreeGrafter"/>
</dbReference>
<keyword evidence="6" id="KW-0862">Zinc</keyword>
<dbReference type="Pfam" id="PF02148">
    <property type="entry name" value="zf-UBP"/>
    <property type="match status" value="1"/>
</dbReference>
<dbReference type="Gene3D" id="3.30.40.10">
    <property type="entry name" value="Zinc/RING finger domain, C3HC4 (zinc finger)"/>
    <property type="match status" value="1"/>
</dbReference>
<dbReference type="PRINTS" id="PR01270">
    <property type="entry name" value="HDASUPER"/>
</dbReference>
<dbReference type="PANTHER" id="PTHR10625:SF38">
    <property type="entry name" value="HISTONE DEACETYLASE 6, ISOFORM G"/>
    <property type="match status" value="1"/>
</dbReference>
<dbReference type="PANTHER" id="PTHR10625">
    <property type="entry name" value="HISTONE DEACETYLASE HDAC1-RELATED"/>
    <property type="match status" value="1"/>
</dbReference>
<accession>A0A9N9WK36</accession>
<comment type="catalytic activity">
    <reaction evidence="5">
        <text>N(6)-acetyl-L-lysyl-[histone] + H2O = L-lysyl-[histone] + acetate</text>
        <dbReference type="Rhea" id="RHEA:58196"/>
        <dbReference type="Rhea" id="RHEA-COMP:9845"/>
        <dbReference type="Rhea" id="RHEA-COMP:11338"/>
        <dbReference type="ChEBI" id="CHEBI:15377"/>
        <dbReference type="ChEBI" id="CHEBI:29969"/>
        <dbReference type="ChEBI" id="CHEBI:30089"/>
        <dbReference type="ChEBI" id="CHEBI:61930"/>
        <dbReference type="EC" id="3.5.1.98"/>
    </reaction>
</comment>
<feature type="region of interest" description="Disordered" evidence="7">
    <location>
        <begin position="1"/>
        <end position="49"/>
    </location>
</feature>
<dbReference type="FunFam" id="3.40.800.20:FF:000005">
    <property type="entry name" value="histone deacetylase 6"/>
    <property type="match status" value="1"/>
</dbReference>
<comment type="similarity">
    <text evidence="2">Belongs to the histone deacetylase family. HD type 2 subfamily.</text>
</comment>
<evidence type="ECO:0000256" key="3">
    <source>
        <dbReference type="ARBA" id="ARBA00022801"/>
    </source>
</evidence>
<dbReference type="InterPro" id="IPR037138">
    <property type="entry name" value="His_deacetylse_dom_sf"/>
</dbReference>
<protein>
    <recommendedName>
        <fullName evidence="8">UBP-type domain-containing protein</fullName>
    </recommendedName>
</protein>
<comment type="subcellular location">
    <subcellularLocation>
        <location evidence="1">Nucleus</location>
    </subcellularLocation>
</comment>
<reference evidence="9" key="2">
    <citation type="submission" date="2022-10" db="EMBL/GenBank/DDBJ databases">
        <authorList>
            <consortium name="ENA_rothamsted_submissions"/>
            <consortium name="culmorum"/>
            <person name="King R."/>
        </authorList>
    </citation>
    <scope>NUCLEOTIDE SEQUENCE</scope>
</reference>
<dbReference type="SMART" id="SM00290">
    <property type="entry name" value="ZnF_UBP"/>
    <property type="match status" value="1"/>
</dbReference>
<organism evidence="9 10">
    <name type="scientific">Diatraea saccharalis</name>
    <name type="common">sugarcane borer</name>
    <dbReference type="NCBI Taxonomy" id="40085"/>
    <lineage>
        <taxon>Eukaryota</taxon>
        <taxon>Metazoa</taxon>
        <taxon>Ecdysozoa</taxon>
        <taxon>Arthropoda</taxon>
        <taxon>Hexapoda</taxon>
        <taxon>Insecta</taxon>
        <taxon>Pterygota</taxon>
        <taxon>Neoptera</taxon>
        <taxon>Endopterygota</taxon>
        <taxon>Lepidoptera</taxon>
        <taxon>Glossata</taxon>
        <taxon>Ditrysia</taxon>
        <taxon>Pyraloidea</taxon>
        <taxon>Crambidae</taxon>
        <taxon>Crambinae</taxon>
        <taxon>Diatraea</taxon>
    </lineage>
</organism>
<dbReference type="GO" id="GO:0000118">
    <property type="term" value="C:histone deacetylase complex"/>
    <property type="evidence" value="ECO:0007669"/>
    <property type="project" value="TreeGrafter"/>
</dbReference>
<dbReference type="InterPro" id="IPR023801">
    <property type="entry name" value="His_deacetylse_dom"/>
</dbReference>
<gene>
    <name evidence="9" type="ORF">DIATSA_LOCUS13539</name>
</gene>
<dbReference type="InterPro" id="IPR001607">
    <property type="entry name" value="Znf_UBP"/>
</dbReference>
<dbReference type="Gene3D" id="3.40.800.20">
    <property type="entry name" value="Histone deacetylase domain"/>
    <property type="match status" value="2"/>
</dbReference>
<proteinExistence type="inferred from homology"/>
<feature type="domain" description="UBP-type" evidence="8">
    <location>
        <begin position="1011"/>
        <end position="1110"/>
    </location>
</feature>
<evidence type="ECO:0000256" key="7">
    <source>
        <dbReference type="SAM" id="MobiDB-lite"/>
    </source>
</evidence>
<dbReference type="PROSITE" id="PS50271">
    <property type="entry name" value="ZF_UBP"/>
    <property type="match status" value="1"/>
</dbReference>
<dbReference type="SUPFAM" id="SSF57850">
    <property type="entry name" value="RING/U-box"/>
    <property type="match status" value="1"/>
</dbReference>
<dbReference type="Proteomes" id="UP001153714">
    <property type="component" value="Chromosome 9"/>
</dbReference>
<dbReference type="InterPro" id="IPR000286">
    <property type="entry name" value="HDACs"/>
</dbReference>
<dbReference type="CDD" id="cd10002">
    <property type="entry name" value="HDAC10_HDAC6-dom1"/>
    <property type="match status" value="1"/>
</dbReference>
<dbReference type="AlphaFoldDB" id="A0A9N9WK36"/>
<keyword evidence="6" id="KW-0863">Zinc-finger</keyword>
<dbReference type="Pfam" id="PF00850">
    <property type="entry name" value="Hist_deacetyl"/>
    <property type="match status" value="2"/>
</dbReference>
<dbReference type="OrthoDB" id="424012at2759"/>
<reference evidence="9" key="1">
    <citation type="submission" date="2021-12" db="EMBL/GenBank/DDBJ databases">
        <authorList>
            <person name="King R."/>
        </authorList>
    </citation>
    <scope>NUCLEOTIDE SEQUENCE</scope>
</reference>
<dbReference type="GO" id="GO:0141221">
    <property type="term" value="F:histone deacetylase activity, hydrolytic mechanism"/>
    <property type="evidence" value="ECO:0007669"/>
    <property type="project" value="UniProtKB-EC"/>
</dbReference>
<dbReference type="SUPFAM" id="SSF52768">
    <property type="entry name" value="Arginase/deacetylase"/>
    <property type="match status" value="2"/>
</dbReference>
<keyword evidence="3" id="KW-0378">Hydrolase</keyword>
<sequence length="1124" mass="125173">STPPPSIQLRRSADETKKTTPPPSSIVTRNGARKAKIQTRAMSAGAKPSASVLAAKKKALQKKKQPIDSVLRDHYQTAMESKNNVKGPTGFVTEPRMAEHLCLWDDKYPECPERLIGVINRCKELNLIEQCENIQPRAATKEELCVLHSPSIYEMLETTHKNNDIAYLEELSSKYDAIYIHPSTHELALLAAGSTIELVDRLVRGEVQTGAAFVRPPGHHAMRAEPCGYCFYNNVALAAKHAIHKHGLNRILIVDWDVHHGQATQQMFYDDPRVVYFSIHRYEHGSFWPNLRQSDFHYVGAGRGRGYNFNVPLNKTGMGDADYLAIWHQLLLPMAFEYQPELIIISAGYDAAIGCPEGEMEVTPACYATLTHLLMGVCARVGVVLEGGYCVRSLSWGAALTLRALLGRAPPPPPPRPAPRPAEPSDQIRETILNCIYAHRPYWNCYNYQLTYSTDNSVPNVCDSQKEKHVVKVRWEGDETRPERFATRDCYPLQDDNTKREIMERLNRLEIVTDLTLPQHEVGYVYDPVMLKHRNICEPGHVECPERIMRIHERHRDFGLLSRVHMVPSRLATDEEILAVTSEKHLQRLKELSSTKLRDLHSQKDAFESVYFHPDSLESASMAVGCALQMVDAVLSGAVGAGVCVVRPPGHHAAADAPAGFCLVNTAAAAAAHAVRRHRRARVLLLDWDVHHGDGTQRLTYHTSQILYISLHRYDYGSFFPHSRDADYTAVGEGKGEGYNINIPWNKRGMGDAEYLAAFTQVVLPVATEYAPELVIVSAGFDACVGDPLGGCKVTPECFGRMTHLLRSLAGGKVILCLEGGYNVTSISYAMTMCTKALLGDPIPPCDSKTPCHHTAIESINDVIRTHKKYWKSLKFQLALPSENVLGEPLPSRGLIVDDRNTTCESEKFAELSLSSLDASRLDGSLESHMANLSIDKRKCEDGVHCGTDDEEEKPECSKSVNKCVEGGSSSEKKCDTTSASEKTPATLVDYLAENMQAIVDGEMFAVIPLPWCPHLESIYAIPPSVKFEQGVKCTECDETVENWVCLHCFVTACSRSINGHMQSHYRASQHPLALSLLDLSVWCSACDAYVDNSLLYDAKNNAHRCKFGEDMPWCYKNDTIHMQ</sequence>
<evidence type="ECO:0000256" key="2">
    <source>
        <dbReference type="ARBA" id="ARBA00007738"/>
    </source>
</evidence>
<evidence type="ECO:0000256" key="4">
    <source>
        <dbReference type="ARBA" id="ARBA00023242"/>
    </source>
</evidence>
<dbReference type="GO" id="GO:0008270">
    <property type="term" value="F:zinc ion binding"/>
    <property type="evidence" value="ECO:0007669"/>
    <property type="project" value="UniProtKB-KW"/>
</dbReference>
<feature type="non-terminal residue" evidence="9">
    <location>
        <position position="1"/>
    </location>
</feature>
<keyword evidence="4" id="KW-0539">Nucleus</keyword>
<evidence type="ECO:0000256" key="5">
    <source>
        <dbReference type="ARBA" id="ARBA00048287"/>
    </source>
</evidence>
<dbReference type="InterPro" id="IPR023696">
    <property type="entry name" value="Ureohydrolase_dom_sf"/>
</dbReference>
<evidence type="ECO:0000256" key="1">
    <source>
        <dbReference type="ARBA" id="ARBA00004123"/>
    </source>
</evidence>
<evidence type="ECO:0000313" key="10">
    <source>
        <dbReference type="Proteomes" id="UP001153714"/>
    </source>
</evidence>
<evidence type="ECO:0000256" key="6">
    <source>
        <dbReference type="PROSITE-ProRule" id="PRU00502"/>
    </source>
</evidence>
<evidence type="ECO:0000259" key="8">
    <source>
        <dbReference type="PROSITE" id="PS50271"/>
    </source>
</evidence>
<keyword evidence="6" id="KW-0479">Metal-binding</keyword>
<dbReference type="EMBL" id="OU893340">
    <property type="protein sequence ID" value="CAG9796342.1"/>
    <property type="molecule type" value="Genomic_DNA"/>
</dbReference>
<keyword evidence="10" id="KW-1185">Reference proteome</keyword>
<dbReference type="InterPro" id="IPR013083">
    <property type="entry name" value="Znf_RING/FYVE/PHD"/>
</dbReference>